<dbReference type="GO" id="GO:0006744">
    <property type="term" value="P:ubiquinone biosynthetic process"/>
    <property type="evidence" value="ECO:0007669"/>
    <property type="project" value="TreeGrafter"/>
</dbReference>
<dbReference type="PANTHER" id="PTHR43851">
    <property type="match status" value="1"/>
</dbReference>
<comment type="pathway">
    <text evidence="1">Cofactor biosynthesis; ubiquinone biosynthesis.</text>
</comment>
<keyword evidence="3" id="KW-0808">Transferase</keyword>
<accession>A0A8S9YE21</accession>
<dbReference type="CDD" id="cd13970">
    <property type="entry name" value="ABC1_ADCK3"/>
    <property type="match status" value="1"/>
</dbReference>
<dbReference type="InterPro" id="IPR004147">
    <property type="entry name" value="ABC1_dom"/>
</dbReference>
<gene>
    <name evidence="7" type="ORF">EG68_11369</name>
</gene>
<dbReference type="InterPro" id="IPR051409">
    <property type="entry name" value="Atypical_kinase_ADCK"/>
</dbReference>
<dbReference type="EMBL" id="JTDE01008753">
    <property type="protein sequence ID" value="KAF7234770.1"/>
    <property type="molecule type" value="Genomic_DNA"/>
</dbReference>
<dbReference type="GO" id="GO:0016740">
    <property type="term" value="F:transferase activity"/>
    <property type="evidence" value="ECO:0007669"/>
    <property type="project" value="UniProtKB-KW"/>
</dbReference>
<evidence type="ECO:0000256" key="5">
    <source>
        <dbReference type="ARBA" id="ARBA00022840"/>
    </source>
</evidence>
<keyword evidence="4" id="KW-0547">Nucleotide-binding</keyword>
<protein>
    <recommendedName>
        <fullName evidence="6">ABC1 atypical kinase-like domain-containing protein</fullName>
    </recommendedName>
</protein>
<dbReference type="Proteomes" id="UP000822476">
    <property type="component" value="Unassembled WGS sequence"/>
</dbReference>
<evidence type="ECO:0000256" key="2">
    <source>
        <dbReference type="ARBA" id="ARBA00009670"/>
    </source>
</evidence>
<dbReference type="InterPro" id="IPR011009">
    <property type="entry name" value="Kinase-like_dom_sf"/>
</dbReference>
<dbReference type="InterPro" id="IPR034646">
    <property type="entry name" value="ADCK3_dom"/>
</dbReference>
<evidence type="ECO:0000256" key="1">
    <source>
        <dbReference type="ARBA" id="ARBA00004749"/>
    </source>
</evidence>
<evidence type="ECO:0000313" key="7">
    <source>
        <dbReference type="EMBL" id="KAF7234770.1"/>
    </source>
</evidence>
<comment type="similarity">
    <text evidence="2">Belongs to the protein kinase superfamily. ADCK protein kinase family.</text>
</comment>
<keyword evidence="5" id="KW-0067">ATP-binding</keyword>
<comment type="caution">
    <text evidence="7">The sequence shown here is derived from an EMBL/GenBank/DDBJ whole genome shotgun (WGS) entry which is preliminary data.</text>
</comment>
<evidence type="ECO:0000256" key="4">
    <source>
        <dbReference type="ARBA" id="ARBA00022741"/>
    </source>
</evidence>
<dbReference type="PANTHER" id="PTHR43851:SF3">
    <property type="entry name" value="COENZYME Q8"/>
    <property type="match status" value="1"/>
</dbReference>
<reference evidence="7" key="1">
    <citation type="submission" date="2019-07" db="EMBL/GenBank/DDBJ databases">
        <title>Annotation for the trematode Paragonimus miyazaki's.</title>
        <authorList>
            <person name="Choi Y.-J."/>
        </authorList>
    </citation>
    <scope>NUCLEOTIDE SEQUENCE</scope>
    <source>
        <strain evidence="7">Japan</strain>
    </source>
</reference>
<dbReference type="GO" id="GO:0005524">
    <property type="term" value="F:ATP binding"/>
    <property type="evidence" value="ECO:0007669"/>
    <property type="project" value="UniProtKB-KW"/>
</dbReference>
<evidence type="ECO:0000259" key="6">
    <source>
        <dbReference type="Pfam" id="PF03109"/>
    </source>
</evidence>
<proteinExistence type="inferred from homology"/>
<name>A0A8S9YE21_9TREM</name>
<sequence>MQSKLRDFTGFAKGFSKIVSASVELQTKECSIWLDHSTVIPDVVEQIQNSATKLSSLDPFKCVLYGLDRVKLFGKQSVIVLKKYSEYRVSSWSGGSANDHLVSGSLDQNSHLVTLEPVPRLPTDTIATDTAVTSAQHNISSQSPLPMPGTSIEAIISNKTLDTAKERRVPSSRIGRIVGFGNLAVGLGLGAAAEWTKRKVGFVNNPSETSSVKSNPFLTDANVERIVDTLCRMRGAALKLGQMLSIQDESVLNPRIQKMFERVRQAADFMPNRQMQKVLVAELGSDWRNGILQFEEQPFAAASIGQVHRAVLHDGRIVAMKIQYPGVADSIDADINNLMALLKRFDVLPHGLFADRAVEVAKRELRAECDYKREASYCKRFATLLTDDSVFQVPDVIDELTTRRVLTAEYMEGLVLDHCYALPQDVRNWIGEQLLRLCLNELFVFRVMQTDPNWSNFLYNPKTGKVSVLRAGKVVSV</sequence>
<dbReference type="SUPFAM" id="SSF56112">
    <property type="entry name" value="Protein kinase-like (PK-like)"/>
    <property type="match status" value="1"/>
</dbReference>
<keyword evidence="8" id="KW-1185">Reference proteome</keyword>
<feature type="domain" description="ABC1 atypical kinase-like" evidence="6">
    <location>
        <begin position="263"/>
        <end position="469"/>
    </location>
</feature>
<organism evidence="7 8">
    <name type="scientific">Paragonimus skrjabini miyazakii</name>
    <dbReference type="NCBI Taxonomy" id="59628"/>
    <lineage>
        <taxon>Eukaryota</taxon>
        <taxon>Metazoa</taxon>
        <taxon>Spiralia</taxon>
        <taxon>Lophotrochozoa</taxon>
        <taxon>Platyhelminthes</taxon>
        <taxon>Trematoda</taxon>
        <taxon>Digenea</taxon>
        <taxon>Plagiorchiida</taxon>
        <taxon>Troglotremata</taxon>
        <taxon>Troglotrematidae</taxon>
        <taxon>Paragonimus</taxon>
    </lineage>
</organism>
<evidence type="ECO:0000313" key="8">
    <source>
        <dbReference type="Proteomes" id="UP000822476"/>
    </source>
</evidence>
<dbReference type="Pfam" id="PF03109">
    <property type="entry name" value="ABC1"/>
    <property type="match status" value="1"/>
</dbReference>
<dbReference type="AlphaFoldDB" id="A0A8S9YE21"/>
<dbReference type="OrthoDB" id="201153at2759"/>
<evidence type="ECO:0000256" key="3">
    <source>
        <dbReference type="ARBA" id="ARBA00022679"/>
    </source>
</evidence>